<dbReference type="KEGG" id="gsh:117366574"/>
<reference evidence="4" key="1">
    <citation type="submission" date="2025-08" db="UniProtKB">
        <authorList>
            <consortium name="RefSeq"/>
        </authorList>
    </citation>
    <scope>IDENTIFICATION</scope>
</reference>
<evidence type="ECO:0000313" key="3">
    <source>
        <dbReference type="Proteomes" id="UP000515159"/>
    </source>
</evidence>
<dbReference type="RefSeq" id="XP_033813963.1">
    <property type="nucleotide sequence ID" value="XM_033958072.1"/>
</dbReference>
<dbReference type="Proteomes" id="UP000515159">
    <property type="component" value="Chromosome 9"/>
</dbReference>
<dbReference type="Gene3D" id="3.30.250.20">
    <property type="entry name" value="L1 transposable element, C-terminal domain"/>
    <property type="match status" value="1"/>
</dbReference>
<dbReference type="GeneID" id="117366574"/>
<gene>
    <name evidence="4" type="primary">LOC117366574</name>
</gene>
<evidence type="ECO:0000313" key="4">
    <source>
        <dbReference type="RefSeq" id="XP_033813963.1"/>
    </source>
</evidence>
<feature type="coiled-coil region" evidence="1">
    <location>
        <begin position="181"/>
        <end position="208"/>
    </location>
</feature>
<dbReference type="AlphaFoldDB" id="A0A6P8SAY8"/>
<evidence type="ECO:0000256" key="1">
    <source>
        <dbReference type="SAM" id="Coils"/>
    </source>
</evidence>
<dbReference type="InParanoid" id="A0A6P8SAY8"/>
<feature type="compositionally biased region" description="Basic and acidic residues" evidence="2">
    <location>
        <begin position="116"/>
        <end position="129"/>
    </location>
</feature>
<dbReference type="InterPro" id="IPR042566">
    <property type="entry name" value="L1_C"/>
</dbReference>
<dbReference type="OrthoDB" id="10617278at2759"/>
<name>A0A6P8SAY8_GEOSA</name>
<organism evidence="3 4">
    <name type="scientific">Geotrypetes seraphini</name>
    <name type="common">Gaboon caecilian</name>
    <name type="synonym">Caecilia seraphini</name>
    <dbReference type="NCBI Taxonomy" id="260995"/>
    <lineage>
        <taxon>Eukaryota</taxon>
        <taxon>Metazoa</taxon>
        <taxon>Chordata</taxon>
        <taxon>Craniata</taxon>
        <taxon>Vertebrata</taxon>
        <taxon>Euteleostomi</taxon>
        <taxon>Amphibia</taxon>
        <taxon>Gymnophiona</taxon>
        <taxon>Geotrypetes</taxon>
    </lineage>
</organism>
<proteinExistence type="predicted"/>
<feature type="region of interest" description="Disordered" evidence="2">
    <location>
        <begin position="1"/>
        <end position="142"/>
    </location>
</feature>
<keyword evidence="1" id="KW-0175">Coiled coil</keyword>
<accession>A0A6P8SAY8</accession>
<protein>
    <submittedName>
        <fullName evidence="4">Uncharacterized protein LOC117366574</fullName>
    </submittedName>
</protein>
<sequence>MPKRRGKSTAAVSRRSEHPPLASIEQFLQRLQREPAVSGNRPLDPAAWSDADPEVPGLDTTLSPDQRTPPPPPLSASSPREGSGLEAAALPDREAVTPGSQQGEVSMAFLSPETVPADRRSEGGEKTDWQTEGSQGEPFSTLHEPSFKYEKPAEITLDSLWDLVSKLGDSLTKQIKEGEKNIRIQKQIEENKQEISNIKEKVGEIEKEVIMIKQVQSTIIKDNQVIRRKLETMENNYRTNNLHLLNFPKVPSINPREMIKRYFIEILNIPEESIPPLTRVYYLPIKVMDQQVEDQKQVVQDPQLDLTTILEVSDKDLAKPATLLLSVELLPDKDWILKMFFKNKNKEFLGLKIQMFPDVSRETQNRRRQFLLMKAGVTQLGGIFFLRFPCKCIIRYRDNKYVFFEPAQLTAFLTLKRLEKEGTT</sequence>
<keyword evidence="3" id="KW-1185">Reference proteome</keyword>
<evidence type="ECO:0000256" key="2">
    <source>
        <dbReference type="SAM" id="MobiDB-lite"/>
    </source>
</evidence>